<accession>A0A6H1ZTB9</accession>
<dbReference type="EMBL" id="MT141170">
    <property type="protein sequence ID" value="QJA55643.1"/>
    <property type="molecule type" value="Genomic_DNA"/>
</dbReference>
<evidence type="ECO:0000313" key="1">
    <source>
        <dbReference type="EMBL" id="QJA51173.1"/>
    </source>
</evidence>
<organism evidence="1">
    <name type="scientific">viral metagenome</name>
    <dbReference type="NCBI Taxonomy" id="1070528"/>
    <lineage>
        <taxon>unclassified sequences</taxon>
        <taxon>metagenomes</taxon>
        <taxon>organismal metagenomes</taxon>
    </lineage>
</organism>
<reference evidence="1" key="1">
    <citation type="submission" date="2020-03" db="EMBL/GenBank/DDBJ databases">
        <title>The deep terrestrial virosphere.</title>
        <authorList>
            <person name="Holmfeldt K."/>
            <person name="Nilsson E."/>
            <person name="Simone D."/>
            <person name="Lopez-Fernandez M."/>
            <person name="Wu X."/>
            <person name="de Brujin I."/>
            <person name="Lundin D."/>
            <person name="Andersson A."/>
            <person name="Bertilsson S."/>
            <person name="Dopson M."/>
        </authorList>
    </citation>
    <scope>NUCLEOTIDE SEQUENCE</scope>
    <source>
        <strain evidence="2">MM415B02021</strain>
        <strain evidence="1">TM448A02002</strain>
    </source>
</reference>
<proteinExistence type="predicted"/>
<dbReference type="AlphaFoldDB" id="A0A6H1ZTB9"/>
<evidence type="ECO:0008006" key="3">
    <source>
        <dbReference type="Google" id="ProtNLM"/>
    </source>
</evidence>
<gene>
    <name evidence="2" type="ORF">MM415B02021_0005</name>
    <name evidence="1" type="ORF">TM448A02002_0006</name>
</gene>
<evidence type="ECO:0000313" key="2">
    <source>
        <dbReference type="EMBL" id="QJA55643.1"/>
    </source>
</evidence>
<protein>
    <recommendedName>
        <fullName evidence="3">DUF5131 family protein</fullName>
    </recommendedName>
</protein>
<dbReference type="EMBL" id="MT144242">
    <property type="protein sequence ID" value="QJA51173.1"/>
    <property type="molecule type" value="Genomic_DNA"/>
</dbReference>
<name>A0A6H1ZTB9_9ZZZZ</name>
<sequence>MPLNKSKGNMYEWTTHTFNTCKGICPHMCHYCYCKAWGPQKPIRFDEKELKTDLGKFNTIFIGSSCDLFADEIPGEWIQKTIDHCKKFPLNSYLFQSKNPKRMFELRSIFPSGSLFGTTIETNRQYDQMGRAPLIVYRVKYMGLLGVTRKTMVTLEPIMDFDIKELVSMIEHIRPTWVNIGADSKGHGLPEPSADKILALIDELKKFTEIKQKKNLSRLLNGK</sequence>